<dbReference type="AlphaFoldDB" id="A0A2T0GV37"/>
<dbReference type="Proteomes" id="UP000239352">
    <property type="component" value="Unassembled WGS sequence"/>
</dbReference>
<reference evidence="2 3" key="1">
    <citation type="submission" date="2018-03" db="EMBL/GenBank/DDBJ databases">
        <title>Actinopolyspora mortivallis from Sahara, screening for active biomolecules.</title>
        <authorList>
            <person name="Selama O."/>
            <person name="Wellington E.M.H."/>
            <person name="Hacene H."/>
        </authorList>
    </citation>
    <scope>NUCLEOTIDE SEQUENCE [LARGE SCALE GENOMIC DNA]</scope>
    <source>
        <strain evidence="2 3">M5A</strain>
    </source>
</reference>
<name>A0A2T0GV37_ACTMO</name>
<accession>A0A2T0GV37</accession>
<keyword evidence="3" id="KW-1185">Reference proteome</keyword>
<dbReference type="EMBL" id="PVSR01000022">
    <property type="protein sequence ID" value="PRW62960.1"/>
    <property type="molecule type" value="Genomic_DNA"/>
</dbReference>
<keyword evidence="1" id="KW-0472">Membrane</keyword>
<sequence length="69" mass="7345">MSTSTRGVAMPVAVGTFCVGLLVILLVFGLSVLGYRNLPWWLNAMTMLCPLGLGIGLVSLVVRARRDAP</sequence>
<dbReference type="RefSeq" id="WP_106114190.1">
    <property type="nucleotide sequence ID" value="NZ_PVSR01000022.1"/>
</dbReference>
<feature type="transmembrane region" description="Helical" evidence="1">
    <location>
        <begin position="12"/>
        <end position="34"/>
    </location>
</feature>
<proteinExistence type="predicted"/>
<protein>
    <submittedName>
        <fullName evidence="2">Uncharacterized protein</fullName>
    </submittedName>
</protein>
<evidence type="ECO:0000256" key="1">
    <source>
        <dbReference type="SAM" id="Phobius"/>
    </source>
</evidence>
<dbReference type="STRING" id="1050202.GCA_000384035_03104"/>
<keyword evidence="1" id="KW-1133">Transmembrane helix</keyword>
<feature type="transmembrane region" description="Helical" evidence="1">
    <location>
        <begin position="40"/>
        <end position="62"/>
    </location>
</feature>
<organism evidence="2 3">
    <name type="scientific">Actinopolyspora mortivallis</name>
    <dbReference type="NCBI Taxonomy" id="33906"/>
    <lineage>
        <taxon>Bacteria</taxon>
        <taxon>Bacillati</taxon>
        <taxon>Actinomycetota</taxon>
        <taxon>Actinomycetes</taxon>
        <taxon>Actinopolysporales</taxon>
        <taxon>Actinopolysporaceae</taxon>
        <taxon>Actinopolyspora</taxon>
    </lineage>
</organism>
<gene>
    <name evidence="2" type="ORF">CEP50_12885</name>
</gene>
<evidence type="ECO:0000313" key="2">
    <source>
        <dbReference type="EMBL" id="PRW62960.1"/>
    </source>
</evidence>
<dbReference type="InParanoid" id="A0A2T0GV37"/>
<comment type="caution">
    <text evidence="2">The sequence shown here is derived from an EMBL/GenBank/DDBJ whole genome shotgun (WGS) entry which is preliminary data.</text>
</comment>
<keyword evidence="1" id="KW-0812">Transmembrane</keyword>
<evidence type="ECO:0000313" key="3">
    <source>
        <dbReference type="Proteomes" id="UP000239352"/>
    </source>
</evidence>